<name>A0A7R8ZR85_9CRUS</name>
<comment type="similarity">
    <text evidence="2">Belongs to the patched family.</text>
</comment>
<gene>
    <name evidence="11" type="ORF">CTOB1V02_LOCUS11940</name>
</gene>
<dbReference type="GO" id="GO:0005886">
    <property type="term" value="C:plasma membrane"/>
    <property type="evidence" value="ECO:0007669"/>
    <property type="project" value="TreeGrafter"/>
</dbReference>
<dbReference type="EMBL" id="OB667806">
    <property type="protein sequence ID" value="CAD7234122.1"/>
    <property type="molecule type" value="Genomic_DNA"/>
</dbReference>
<keyword evidence="6" id="KW-1133">Transmembrane helix</keyword>
<keyword evidence="9" id="KW-1015">Disulfide bond</keyword>
<dbReference type="SUPFAM" id="SSF82866">
    <property type="entry name" value="Multidrug efflux transporter AcrB transmembrane domain"/>
    <property type="match status" value="1"/>
</dbReference>
<evidence type="ECO:0000256" key="8">
    <source>
        <dbReference type="ARBA" id="ARBA00023136"/>
    </source>
</evidence>
<dbReference type="GO" id="GO:0012505">
    <property type="term" value="C:endomembrane system"/>
    <property type="evidence" value="ECO:0007669"/>
    <property type="project" value="UniProtKB-SubCell"/>
</dbReference>
<evidence type="ECO:0000256" key="9">
    <source>
        <dbReference type="ARBA" id="ARBA00023157"/>
    </source>
</evidence>
<organism evidence="11">
    <name type="scientific">Cyprideis torosa</name>
    <dbReference type="NCBI Taxonomy" id="163714"/>
    <lineage>
        <taxon>Eukaryota</taxon>
        <taxon>Metazoa</taxon>
        <taxon>Ecdysozoa</taxon>
        <taxon>Arthropoda</taxon>
        <taxon>Crustacea</taxon>
        <taxon>Oligostraca</taxon>
        <taxon>Ostracoda</taxon>
        <taxon>Podocopa</taxon>
        <taxon>Podocopida</taxon>
        <taxon>Cytherocopina</taxon>
        <taxon>Cytheroidea</taxon>
        <taxon>Cytherideidae</taxon>
        <taxon>Cyprideis</taxon>
    </lineage>
</organism>
<dbReference type="PANTHER" id="PTHR45727">
    <property type="entry name" value="NPC INTRACELLULAR CHOLESTEROL TRANSPORTER 1"/>
    <property type="match status" value="1"/>
</dbReference>
<evidence type="ECO:0000256" key="5">
    <source>
        <dbReference type="ARBA" id="ARBA00022729"/>
    </source>
</evidence>
<evidence type="ECO:0000256" key="6">
    <source>
        <dbReference type="ARBA" id="ARBA00022989"/>
    </source>
</evidence>
<dbReference type="InterPro" id="IPR000731">
    <property type="entry name" value="SSD"/>
</dbReference>
<dbReference type="AlphaFoldDB" id="A0A7R8ZR85"/>
<dbReference type="GO" id="GO:0006629">
    <property type="term" value="P:lipid metabolic process"/>
    <property type="evidence" value="ECO:0007669"/>
    <property type="project" value="UniProtKB-KW"/>
</dbReference>
<evidence type="ECO:0000256" key="1">
    <source>
        <dbReference type="ARBA" id="ARBA00004127"/>
    </source>
</evidence>
<keyword evidence="7" id="KW-0443">Lipid metabolism</keyword>
<evidence type="ECO:0000256" key="10">
    <source>
        <dbReference type="ARBA" id="ARBA00023180"/>
    </source>
</evidence>
<evidence type="ECO:0000256" key="2">
    <source>
        <dbReference type="ARBA" id="ARBA00005585"/>
    </source>
</evidence>
<dbReference type="PANTHER" id="PTHR45727:SF2">
    <property type="entry name" value="NPC INTRACELLULAR CHOLESTEROL TRANSPORTER 1"/>
    <property type="match status" value="1"/>
</dbReference>
<keyword evidence="4" id="KW-0812">Transmembrane</keyword>
<dbReference type="Gene3D" id="1.20.1640.10">
    <property type="entry name" value="Multidrug efflux transporter AcrB transmembrane domain"/>
    <property type="match status" value="1"/>
</dbReference>
<dbReference type="GO" id="GO:0042632">
    <property type="term" value="P:cholesterol homeostasis"/>
    <property type="evidence" value="ECO:0007669"/>
    <property type="project" value="TreeGrafter"/>
</dbReference>
<keyword evidence="8" id="KW-0472">Membrane</keyword>
<feature type="non-terminal residue" evidence="11">
    <location>
        <position position="1"/>
    </location>
</feature>
<accession>A0A7R8ZR85</accession>
<evidence type="ECO:0000256" key="7">
    <source>
        <dbReference type="ARBA" id="ARBA00023098"/>
    </source>
</evidence>
<dbReference type="GO" id="GO:0015918">
    <property type="term" value="P:sterol transport"/>
    <property type="evidence" value="ECO:0007669"/>
    <property type="project" value="TreeGrafter"/>
</dbReference>
<keyword evidence="5" id="KW-0732">Signal</keyword>
<reference evidence="11" key="1">
    <citation type="submission" date="2020-11" db="EMBL/GenBank/DDBJ databases">
        <authorList>
            <person name="Tran Van P."/>
        </authorList>
    </citation>
    <scope>NUCLEOTIDE SEQUENCE</scope>
</reference>
<comment type="subcellular location">
    <subcellularLocation>
        <location evidence="1">Endomembrane system</location>
        <topology evidence="1">Multi-pass membrane protein</topology>
    </subcellularLocation>
</comment>
<protein>
    <submittedName>
        <fullName evidence="11">Uncharacterized protein</fullName>
    </submittedName>
</protein>
<dbReference type="Pfam" id="PF12349">
    <property type="entry name" value="Sterol-sensing"/>
    <property type="match status" value="1"/>
</dbReference>
<evidence type="ECO:0000256" key="4">
    <source>
        <dbReference type="ARBA" id="ARBA00022692"/>
    </source>
</evidence>
<dbReference type="InterPro" id="IPR053958">
    <property type="entry name" value="HMGCR/SNAP/NPC1-like_SSD"/>
</dbReference>
<dbReference type="GO" id="GO:0030299">
    <property type="term" value="P:intestinal cholesterol absorption"/>
    <property type="evidence" value="ECO:0007669"/>
    <property type="project" value="TreeGrafter"/>
</dbReference>
<dbReference type="GO" id="GO:0015485">
    <property type="term" value="F:cholesterol binding"/>
    <property type="evidence" value="ECO:0007669"/>
    <property type="project" value="TreeGrafter"/>
</dbReference>
<keyword evidence="10" id="KW-0325">Glycoprotein</keyword>
<dbReference type="FunFam" id="1.20.1640.10:FF:000008">
    <property type="entry name" value="NPC intracellular cholesterol transporter 1"/>
    <property type="match status" value="1"/>
</dbReference>
<dbReference type="OrthoDB" id="6510177at2759"/>
<dbReference type="PROSITE" id="PS50156">
    <property type="entry name" value="SSD"/>
    <property type="match status" value="1"/>
</dbReference>
<sequence>MIMFAYVAITLGQSRSFSRLLIDSKITLGLGGVVIVLVSVSASVGFFAYVGVPATLIIIEVIPFLVLAVGVDNIFILVQAYQRSIRGKDESRQEHLGRIVGDVAPSMLLSSVAESCCFFLGSLSDMPAIRAFALYAGFALILDFILQITAFVALFSLDIKRQENNRLDVLCCLQGGKKEVDSSSDGLLFKIMKDVYTPFLLRRWVRAAVMLLFVGWFCLSLAVAPNVEVGLDQELSVPEDSFVTKYFLYMKDFLSVGPPVYFVLRGGMDLSQKDAQNKICASAGCNDDSLVTQLNWASKSSNRTYIAIPPMSWMDDYFSWLEPSSECCNVYPNQTFCPDPSQANGVTDLF</sequence>
<evidence type="ECO:0000313" key="11">
    <source>
        <dbReference type="EMBL" id="CAD7234122.1"/>
    </source>
</evidence>
<evidence type="ECO:0000256" key="3">
    <source>
        <dbReference type="ARBA" id="ARBA00022448"/>
    </source>
</evidence>
<keyword evidence="3" id="KW-0813">Transport</keyword>
<proteinExistence type="inferred from homology"/>